<accession>A0AA87YWA1</accession>
<reference evidence="3" key="1">
    <citation type="submission" date="2023-07" db="EMBL/GenBank/DDBJ databases">
        <title>draft genome sequence of fig (Ficus carica).</title>
        <authorList>
            <person name="Takahashi T."/>
            <person name="Nishimura K."/>
        </authorList>
    </citation>
    <scope>NUCLEOTIDE SEQUENCE</scope>
</reference>
<feature type="region of interest" description="Disordered" evidence="1">
    <location>
        <begin position="21"/>
        <end position="116"/>
    </location>
</feature>
<keyword evidence="4" id="KW-1185">Reference proteome</keyword>
<gene>
    <name evidence="2" type="ORF">TIFTF001_043839</name>
    <name evidence="3" type="ORF">TIFTF001_043842</name>
</gene>
<organism evidence="3 4">
    <name type="scientific">Ficus carica</name>
    <name type="common">Common fig</name>
    <dbReference type="NCBI Taxonomy" id="3494"/>
    <lineage>
        <taxon>Eukaryota</taxon>
        <taxon>Viridiplantae</taxon>
        <taxon>Streptophyta</taxon>
        <taxon>Embryophyta</taxon>
        <taxon>Tracheophyta</taxon>
        <taxon>Spermatophyta</taxon>
        <taxon>Magnoliopsida</taxon>
        <taxon>eudicotyledons</taxon>
        <taxon>Gunneridae</taxon>
        <taxon>Pentapetalae</taxon>
        <taxon>rosids</taxon>
        <taxon>fabids</taxon>
        <taxon>Rosales</taxon>
        <taxon>Moraceae</taxon>
        <taxon>Ficeae</taxon>
        <taxon>Ficus</taxon>
    </lineage>
</organism>
<evidence type="ECO:0000313" key="2">
    <source>
        <dbReference type="EMBL" id="GMN24988.1"/>
    </source>
</evidence>
<feature type="compositionally biased region" description="Polar residues" evidence="1">
    <location>
        <begin position="24"/>
        <end position="69"/>
    </location>
</feature>
<dbReference type="Proteomes" id="UP001187192">
    <property type="component" value="Unassembled WGS sequence"/>
</dbReference>
<evidence type="ECO:0000256" key="1">
    <source>
        <dbReference type="SAM" id="MobiDB-lite"/>
    </source>
</evidence>
<evidence type="ECO:0000313" key="4">
    <source>
        <dbReference type="Proteomes" id="UP001187192"/>
    </source>
</evidence>
<dbReference type="EMBL" id="BTGU01002997">
    <property type="protein sequence ID" value="GMN24988.1"/>
    <property type="molecule type" value="Genomic_DNA"/>
</dbReference>
<dbReference type="EMBL" id="BTGU01002998">
    <property type="protein sequence ID" value="GMN25004.1"/>
    <property type="molecule type" value="Genomic_DNA"/>
</dbReference>
<comment type="caution">
    <text evidence="3">The sequence shown here is derived from an EMBL/GenBank/DDBJ whole genome shotgun (WGS) entry which is preliminary data.</text>
</comment>
<evidence type="ECO:0000313" key="3">
    <source>
        <dbReference type="EMBL" id="GMN25004.1"/>
    </source>
</evidence>
<sequence>MELSCVHSTIDVQGRNRVKPENIIYNQSKPQQGATAAEQTRSPPSNPTVDESIPLQASSHADNSMQQLKTWKGGDRCESSGGGSEHIRGGIVEVDSSRGGGEDKKSEGGGKNNGSIGDIINGGGDFEVEDDTNAPPNVHFDAEINVERDMEDSHINEFFYQTSICSSDGDCEEDVLDVEQPKK</sequence>
<name>A0AA87YWA1_FICCA</name>
<proteinExistence type="predicted"/>
<protein>
    <submittedName>
        <fullName evidence="3">Uncharacterized protein</fullName>
    </submittedName>
</protein>
<dbReference type="AlphaFoldDB" id="A0AA87YWA1"/>